<evidence type="ECO:0000313" key="2">
    <source>
        <dbReference type="EMBL" id="KAG6492749.1"/>
    </source>
</evidence>
<name>A0A8J5FR97_ZINOF</name>
<dbReference type="AlphaFoldDB" id="A0A8J5FR97"/>
<dbReference type="Pfam" id="PF03171">
    <property type="entry name" value="2OG-FeII_Oxy"/>
    <property type="match status" value="1"/>
</dbReference>
<accession>A0A8J5FR97</accession>
<organism evidence="2 3">
    <name type="scientific">Zingiber officinale</name>
    <name type="common">Ginger</name>
    <name type="synonym">Amomum zingiber</name>
    <dbReference type="NCBI Taxonomy" id="94328"/>
    <lineage>
        <taxon>Eukaryota</taxon>
        <taxon>Viridiplantae</taxon>
        <taxon>Streptophyta</taxon>
        <taxon>Embryophyta</taxon>
        <taxon>Tracheophyta</taxon>
        <taxon>Spermatophyta</taxon>
        <taxon>Magnoliopsida</taxon>
        <taxon>Liliopsida</taxon>
        <taxon>Zingiberales</taxon>
        <taxon>Zingiberaceae</taxon>
        <taxon>Zingiber</taxon>
    </lineage>
</organism>
<dbReference type="Proteomes" id="UP000734854">
    <property type="component" value="Unassembled WGS sequence"/>
</dbReference>
<dbReference type="EMBL" id="JACMSC010000013">
    <property type="protein sequence ID" value="KAG6492749.1"/>
    <property type="molecule type" value="Genomic_DNA"/>
</dbReference>
<dbReference type="Gene3D" id="2.60.120.330">
    <property type="entry name" value="B-lactam Antibiotic, Isopenicillin N Synthase, Chain"/>
    <property type="match status" value="1"/>
</dbReference>
<dbReference type="InterPro" id="IPR044861">
    <property type="entry name" value="IPNS-like_FE2OG_OXY"/>
</dbReference>
<dbReference type="InterPro" id="IPR027443">
    <property type="entry name" value="IPNS-like_sf"/>
</dbReference>
<evidence type="ECO:0000313" key="3">
    <source>
        <dbReference type="Proteomes" id="UP000734854"/>
    </source>
</evidence>
<gene>
    <name evidence="2" type="ORF">ZIOFF_047714</name>
</gene>
<feature type="domain" description="Isopenicillin N synthase-like Fe(2+) 2OG dioxygenase" evidence="1">
    <location>
        <begin position="23"/>
        <end position="53"/>
    </location>
</feature>
<dbReference type="SUPFAM" id="SSF51197">
    <property type="entry name" value="Clavaminate synthase-like"/>
    <property type="match status" value="1"/>
</dbReference>
<proteinExistence type="predicted"/>
<sequence length="104" mass="11975">MERSRGCLLNFSKGRSRDNPIYFHVLTNGKYNTVEHRAMINPNKERLSIATFHLAKDDGRIERLLGILKGGKENFVTWSYIEYQKAFLAAKLDGANILEKMKTN</sequence>
<comment type="caution">
    <text evidence="2">The sequence shown here is derived from an EMBL/GenBank/DDBJ whole genome shotgun (WGS) entry which is preliminary data.</text>
</comment>
<keyword evidence="3" id="KW-1185">Reference proteome</keyword>
<protein>
    <recommendedName>
        <fullName evidence="1">Isopenicillin N synthase-like Fe(2+) 2OG dioxygenase domain-containing protein</fullName>
    </recommendedName>
</protein>
<reference evidence="2 3" key="1">
    <citation type="submission" date="2020-08" db="EMBL/GenBank/DDBJ databases">
        <title>Plant Genome Project.</title>
        <authorList>
            <person name="Zhang R.-G."/>
        </authorList>
    </citation>
    <scope>NUCLEOTIDE SEQUENCE [LARGE SCALE GENOMIC DNA]</scope>
    <source>
        <tissue evidence="2">Rhizome</tissue>
    </source>
</reference>
<evidence type="ECO:0000259" key="1">
    <source>
        <dbReference type="Pfam" id="PF03171"/>
    </source>
</evidence>